<evidence type="ECO:0000256" key="4">
    <source>
        <dbReference type="ARBA" id="ARBA00022679"/>
    </source>
</evidence>
<dbReference type="EMBL" id="CADCTK010000209">
    <property type="protein sequence ID" value="CAA9229866.1"/>
    <property type="molecule type" value="Genomic_DNA"/>
</dbReference>
<dbReference type="InterPro" id="IPR019810">
    <property type="entry name" value="Citrate_synthase_AS"/>
</dbReference>
<organism evidence="9">
    <name type="scientific">uncultured Chloroflexia bacterium</name>
    <dbReference type="NCBI Taxonomy" id="1672391"/>
    <lineage>
        <taxon>Bacteria</taxon>
        <taxon>Bacillati</taxon>
        <taxon>Chloroflexota</taxon>
        <taxon>Chloroflexia</taxon>
        <taxon>environmental samples</taxon>
    </lineage>
</organism>
<dbReference type="NCBIfam" id="TIGR01800">
    <property type="entry name" value="cit_synth_II"/>
    <property type="match status" value="1"/>
</dbReference>
<dbReference type="GO" id="GO:0005829">
    <property type="term" value="C:cytosol"/>
    <property type="evidence" value="ECO:0007669"/>
    <property type="project" value="TreeGrafter"/>
</dbReference>
<evidence type="ECO:0000256" key="6">
    <source>
        <dbReference type="PIRNR" id="PIRNR001369"/>
    </source>
</evidence>
<dbReference type="PRINTS" id="PR00143">
    <property type="entry name" value="CITRTSNTHASE"/>
</dbReference>
<dbReference type="Gene3D" id="1.10.580.10">
    <property type="entry name" value="Citrate Synthase, domain 1"/>
    <property type="match status" value="1"/>
</dbReference>
<dbReference type="UniPathway" id="UPA00223"/>
<evidence type="ECO:0000256" key="3">
    <source>
        <dbReference type="ARBA" id="ARBA00022532"/>
    </source>
</evidence>
<comment type="catalytic activity">
    <reaction evidence="5">
        <text>oxaloacetate + acetyl-CoA + H2O = citrate + CoA + H(+)</text>
        <dbReference type="Rhea" id="RHEA:16845"/>
        <dbReference type="ChEBI" id="CHEBI:15377"/>
        <dbReference type="ChEBI" id="CHEBI:15378"/>
        <dbReference type="ChEBI" id="CHEBI:16452"/>
        <dbReference type="ChEBI" id="CHEBI:16947"/>
        <dbReference type="ChEBI" id="CHEBI:57287"/>
        <dbReference type="ChEBI" id="CHEBI:57288"/>
        <dbReference type="EC" id="2.3.3.16"/>
    </reaction>
</comment>
<comment type="similarity">
    <text evidence="2 6 8">Belongs to the citrate synthase family.</text>
</comment>
<dbReference type="GO" id="GO:0006099">
    <property type="term" value="P:tricarboxylic acid cycle"/>
    <property type="evidence" value="ECO:0007669"/>
    <property type="project" value="UniProtKB-UniPathway"/>
</dbReference>
<dbReference type="PROSITE" id="PS00480">
    <property type="entry name" value="CITRATE_SYNTHASE"/>
    <property type="match status" value="1"/>
</dbReference>
<sequence>MTNTTLDATPAEKGLEGIIASKTAISYIDGQNGRLFYQGIEINELADNSTFEETVYLLWHGTLPNKQQLEELRTTLKTQQHVQPELIDLMRGLPKDASPMEVLRTCVSAFSAFEPDSDDTTHEALVKHAARLTAGVPTIVAAWERVRTGQEVVEPRDDLSHAANFLYMLCGEVPNERAAKVLDVALILHADHSLNASTFAARVTASTLADMYSAITSAVGTLKGPLHGGANEQVMRMLETIGSEDQVRPFVENALATKQKIPGFGHRVYRADDPRALQLRRISREVGEATGNPQWYQLSESVAAIMEEKKPNLPVNVDFFSASTYHTLAIPKDQFTPIFAVSRVAGWTAHVIEQVTNNRLIRPDSLYIGPMDVKYVPMDQR</sequence>
<dbReference type="InterPro" id="IPR024176">
    <property type="entry name" value="Citrate_synthase_bac-typ"/>
</dbReference>
<dbReference type="Pfam" id="PF00285">
    <property type="entry name" value="Citrate_synt"/>
    <property type="match status" value="1"/>
</dbReference>
<dbReference type="PIRSF" id="PIRSF001369">
    <property type="entry name" value="Citrate_synth"/>
    <property type="match status" value="1"/>
</dbReference>
<evidence type="ECO:0000256" key="5">
    <source>
        <dbReference type="ARBA" id="ARBA00049288"/>
    </source>
</evidence>
<keyword evidence="9" id="KW-0012">Acyltransferase</keyword>
<evidence type="ECO:0000256" key="8">
    <source>
        <dbReference type="RuleBase" id="RU003406"/>
    </source>
</evidence>
<dbReference type="InterPro" id="IPR016142">
    <property type="entry name" value="Citrate_synth-like_lrg_a-sub"/>
</dbReference>
<dbReference type="InterPro" id="IPR002020">
    <property type="entry name" value="Citrate_synthase"/>
</dbReference>
<gene>
    <name evidence="9" type="ORF">AVDCRST_MAG26-913</name>
</gene>
<name>A0A6J4HQD2_9CHLR</name>
<keyword evidence="4 6" id="KW-0808">Transferase</keyword>
<dbReference type="Gene3D" id="1.10.230.10">
    <property type="entry name" value="Cytochrome P450-Terp, domain 2"/>
    <property type="match status" value="1"/>
</dbReference>
<evidence type="ECO:0000256" key="2">
    <source>
        <dbReference type="ARBA" id="ARBA00010566"/>
    </source>
</evidence>
<proteinExistence type="inferred from homology"/>
<protein>
    <recommendedName>
        <fullName evidence="6">Citrate synthase</fullName>
    </recommendedName>
</protein>
<accession>A0A6J4HQD2</accession>
<dbReference type="GO" id="GO:0036440">
    <property type="term" value="F:citrate synthase activity"/>
    <property type="evidence" value="ECO:0007669"/>
    <property type="project" value="UniProtKB-EC"/>
</dbReference>
<dbReference type="AlphaFoldDB" id="A0A6J4HQD2"/>
<evidence type="ECO:0000256" key="1">
    <source>
        <dbReference type="ARBA" id="ARBA00005163"/>
    </source>
</evidence>
<dbReference type="InterPro" id="IPR036969">
    <property type="entry name" value="Citrate_synthase_sf"/>
</dbReference>
<keyword evidence="3" id="KW-0816">Tricarboxylic acid cycle</keyword>
<evidence type="ECO:0000313" key="9">
    <source>
        <dbReference type="EMBL" id="CAA9229866.1"/>
    </source>
</evidence>
<evidence type="ECO:0000256" key="7">
    <source>
        <dbReference type="PIRSR" id="PIRSR001369-1"/>
    </source>
</evidence>
<dbReference type="InterPro" id="IPR016143">
    <property type="entry name" value="Citrate_synth-like_sm_a-sub"/>
</dbReference>
<reference evidence="9" key="1">
    <citation type="submission" date="2020-02" db="EMBL/GenBank/DDBJ databases">
        <authorList>
            <person name="Meier V. D."/>
        </authorList>
    </citation>
    <scope>NUCLEOTIDE SEQUENCE</scope>
    <source>
        <strain evidence="9">AVDCRST_MAG26</strain>
    </source>
</reference>
<dbReference type="GO" id="GO:0005975">
    <property type="term" value="P:carbohydrate metabolic process"/>
    <property type="evidence" value="ECO:0007669"/>
    <property type="project" value="TreeGrafter"/>
</dbReference>
<feature type="active site" evidence="7">
    <location>
        <position position="266"/>
    </location>
</feature>
<comment type="pathway">
    <text evidence="1">Carbohydrate metabolism; tricarboxylic acid cycle.</text>
</comment>
<dbReference type="SUPFAM" id="SSF48256">
    <property type="entry name" value="Citrate synthase"/>
    <property type="match status" value="1"/>
</dbReference>
<dbReference type="InterPro" id="IPR011278">
    <property type="entry name" value="2-MeCitrate/Citrate_synth_II"/>
</dbReference>
<feature type="active site" evidence="7">
    <location>
        <position position="318"/>
    </location>
</feature>
<dbReference type="PANTHER" id="PTHR11739:SF4">
    <property type="entry name" value="CITRATE SYNTHASE, PEROXISOMAL"/>
    <property type="match status" value="1"/>
</dbReference>
<dbReference type="PANTHER" id="PTHR11739">
    <property type="entry name" value="CITRATE SYNTHASE"/>
    <property type="match status" value="1"/>
</dbReference>